<dbReference type="PATRIC" id="fig|84292.3.peg.784"/>
<keyword evidence="2" id="KW-1185">Reference proteome</keyword>
<dbReference type="KEGG" id="mcw:A8L33_02435"/>
<accession>A0A0M9VLZ3</accession>
<comment type="caution">
    <text evidence="1">The sequence shown here is derived from an EMBL/GenBank/DDBJ whole genome shotgun (WGS) entry which is preliminary data.</text>
</comment>
<organism evidence="1 2">
    <name type="scientific">Microbacterium aurantiacum</name>
    <dbReference type="NCBI Taxonomy" id="162393"/>
    <lineage>
        <taxon>Bacteria</taxon>
        <taxon>Bacillati</taxon>
        <taxon>Actinomycetota</taxon>
        <taxon>Actinomycetes</taxon>
        <taxon>Micrococcales</taxon>
        <taxon>Microbacteriaceae</taxon>
        <taxon>Microbacterium</taxon>
    </lineage>
</organism>
<reference evidence="1" key="1">
    <citation type="submission" date="2015-04" db="EMBL/GenBank/DDBJ databases">
        <title>Complete genome sequence of Microbacterium chocolatum SIT 101, a bacterium enantioselectively hydrolyzing mesomeric diesters.</title>
        <authorList>
            <person name="Li X."/>
            <person name="Xu Y."/>
        </authorList>
    </citation>
    <scope>NUCLEOTIDE SEQUENCE [LARGE SCALE GENOMIC DNA]</scope>
    <source>
        <strain evidence="1">SIT 101</strain>
    </source>
</reference>
<dbReference type="Proteomes" id="UP000037737">
    <property type="component" value="Unassembled WGS sequence"/>
</dbReference>
<protein>
    <submittedName>
        <fullName evidence="1">Uncharacterized protein</fullName>
    </submittedName>
</protein>
<evidence type="ECO:0000313" key="1">
    <source>
        <dbReference type="EMBL" id="KOS11673.1"/>
    </source>
</evidence>
<dbReference type="AlphaFoldDB" id="A0A0M9VLZ3"/>
<gene>
    <name evidence="1" type="ORF">XI38_03770</name>
</gene>
<evidence type="ECO:0000313" key="2">
    <source>
        <dbReference type="Proteomes" id="UP000037737"/>
    </source>
</evidence>
<sequence length="116" mass="13160">MPVFVGSGLERVRVPMSDVLEVVRIRAYAEYAGIRFRMGAMWREREEYVREPIPFASEDVTVLLWSDGPDSGEIAERVPGAMFDVHRDTRVSVHAKVCDVTNYEKNVEALTIGTKE</sequence>
<dbReference type="EMBL" id="LAVO01000003">
    <property type="protein sequence ID" value="KOS11673.1"/>
    <property type="molecule type" value="Genomic_DNA"/>
</dbReference>
<proteinExistence type="predicted"/>
<name>A0A0M9VLZ3_9MICO</name>